<evidence type="ECO:0000313" key="1">
    <source>
        <dbReference type="EMBL" id="KAF0037920.1"/>
    </source>
</evidence>
<accession>A0A6A4T1L6</accession>
<dbReference type="AlphaFoldDB" id="A0A6A4T1L6"/>
<organism evidence="1 2">
    <name type="scientific">Scophthalmus maximus</name>
    <name type="common">Turbot</name>
    <name type="synonym">Psetta maxima</name>
    <dbReference type="NCBI Taxonomy" id="52904"/>
    <lineage>
        <taxon>Eukaryota</taxon>
        <taxon>Metazoa</taxon>
        <taxon>Chordata</taxon>
        <taxon>Craniata</taxon>
        <taxon>Vertebrata</taxon>
        <taxon>Euteleostomi</taxon>
        <taxon>Actinopterygii</taxon>
        <taxon>Neopterygii</taxon>
        <taxon>Teleostei</taxon>
        <taxon>Neoteleostei</taxon>
        <taxon>Acanthomorphata</taxon>
        <taxon>Carangaria</taxon>
        <taxon>Pleuronectiformes</taxon>
        <taxon>Pleuronectoidei</taxon>
        <taxon>Scophthalmidae</taxon>
        <taxon>Scophthalmus</taxon>
    </lineage>
</organism>
<proteinExistence type="predicted"/>
<sequence length="251" mass="27964">MAGTVRLVVNGGAVVRASEEQQSTIDETRGGSLVSLLQASVEERVAAGFNRYTGVLVCILGNTQVRPNHGWEHSFCCQSIEVPNRSVKKHNVPKKHNLCCDRSFSSASAFWVRAFLLLLVKVITCCHRSVVEDAAGTSHLQGGQRSDLQGSQDVAPVGFQDTKGLFELQVDKQQECDADASEVAVRIERAHRLLTAKQKENTDPPANDYYIYIYIRFLDYQVKDEEEAVRLQRVVGQGSWITATGQREKRR</sequence>
<evidence type="ECO:0000313" key="2">
    <source>
        <dbReference type="Proteomes" id="UP000438429"/>
    </source>
</evidence>
<gene>
    <name evidence="1" type="ORF">F2P81_010794</name>
</gene>
<comment type="caution">
    <text evidence="1">The sequence shown here is derived from an EMBL/GenBank/DDBJ whole genome shotgun (WGS) entry which is preliminary data.</text>
</comment>
<reference evidence="1 2" key="1">
    <citation type="submission" date="2019-06" db="EMBL/GenBank/DDBJ databases">
        <title>Draft genomes of female and male turbot (Scophthalmus maximus).</title>
        <authorList>
            <person name="Xu H."/>
            <person name="Xu X.-W."/>
            <person name="Shao C."/>
            <person name="Chen S."/>
        </authorList>
    </citation>
    <scope>NUCLEOTIDE SEQUENCE [LARGE SCALE GENOMIC DNA]</scope>
    <source>
        <strain evidence="1">Ysfricsl-2016a</strain>
        <tissue evidence="1">Blood</tissue>
    </source>
</reference>
<dbReference type="Proteomes" id="UP000438429">
    <property type="component" value="Unassembled WGS sequence"/>
</dbReference>
<dbReference type="EMBL" id="VEVO01000009">
    <property type="protein sequence ID" value="KAF0037920.1"/>
    <property type="molecule type" value="Genomic_DNA"/>
</dbReference>
<protein>
    <submittedName>
        <fullName evidence="1">Uncharacterized protein</fullName>
    </submittedName>
</protein>
<name>A0A6A4T1L6_SCOMX</name>